<evidence type="ECO:0000256" key="5">
    <source>
        <dbReference type="ARBA" id="ARBA00022691"/>
    </source>
</evidence>
<feature type="binding site" evidence="14">
    <location>
        <position position="181"/>
    </location>
    <ligand>
        <name>[4Fe-4S] cluster</name>
        <dbReference type="ChEBI" id="CHEBI:49883"/>
        <label>2</label>
        <note>4Fe-4S-S-AdoMet</note>
    </ligand>
</feature>
<proteinExistence type="inferred from homology"/>
<organism evidence="18 19">
    <name type="scientific">Komagataeibacter diospyri</name>
    <dbReference type="NCBI Taxonomy" id="1932662"/>
    <lineage>
        <taxon>Bacteria</taxon>
        <taxon>Pseudomonadati</taxon>
        <taxon>Pseudomonadota</taxon>
        <taxon>Alphaproteobacteria</taxon>
        <taxon>Acetobacterales</taxon>
        <taxon>Acetobacteraceae</taxon>
        <taxon>Komagataeibacter</taxon>
    </lineage>
</organism>
<dbReference type="FunFam" id="3.40.50.12160:FF:000003">
    <property type="entry name" value="CDK5 regulatory subunit-associated protein 1"/>
    <property type="match status" value="1"/>
</dbReference>
<evidence type="ECO:0000256" key="3">
    <source>
        <dbReference type="ARBA" id="ARBA00022490"/>
    </source>
</evidence>
<dbReference type="PROSITE" id="PS50926">
    <property type="entry name" value="TRAM"/>
    <property type="match status" value="1"/>
</dbReference>
<dbReference type="InterPro" id="IPR002792">
    <property type="entry name" value="TRAM_dom"/>
</dbReference>
<sequence>MNSLSPPSGVAQPQTSTSSTTRGLHVITWGCQMNVYDSERMSDVLRPLGYRAVGAPDDADMIILNTCHIRDRAAEKVFSELGRLRKVKEARAERGEGTVLAVAGCVAQAEGGEILARAPYVDIVLGPQTYHRLPEMVARAARAAGAVIETDFPVEQKFDFLPADREAPAGGAAFLTIQEGCDKFCSFCVVPYTRGAESSRPAQAVIAEARRLVAAGVREITLLGQNVNAYHGDGPDGRTWGLARLARVLADDVGVERIRYTTSHPRDMEDDLIAAHRDLPQLMPFLHLPVQSGSDRVLAAMNRGHTADEYRALAGRLRDARPDLALSSDFIVGHPGETDADFADTMRLINDIGFAQAYSFKYSSRPGTPAAGAAMHVPEDVKDARLQELQAMLRVQQDAFNDATIGLTAPVLFTGRGRKPGQLSGKSPWLQAVNVDGPDSLIGRIANVDIRHRYTNSLGGVLTEETDRA</sequence>
<comment type="function">
    <text evidence="1 14">Catalyzes the methylthiolation of N6-(dimethylallyl)adenosine (i(6)A), leading to the formation of 2-methylthio-N6-(dimethylallyl)adenosine (ms(2)i(6)A) at position 37 in tRNAs that read codons beginning with uridine.</text>
</comment>
<evidence type="ECO:0000256" key="2">
    <source>
        <dbReference type="ARBA" id="ARBA00022485"/>
    </source>
</evidence>
<dbReference type="Pfam" id="PF04055">
    <property type="entry name" value="Radical_SAM"/>
    <property type="match status" value="1"/>
</dbReference>
<dbReference type="InterPro" id="IPR020612">
    <property type="entry name" value="Methylthiotransferase_CS"/>
</dbReference>
<dbReference type="OrthoDB" id="9805215at2"/>
<dbReference type="PROSITE" id="PS01278">
    <property type="entry name" value="MTTASE_RADICAL"/>
    <property type="match status" value="1"/>
</dbReference>
<keyword evidence="8 14" id="KW-0408">Iron</keyword>
<dbReference type="AlphaFoldDB" id="A0A4P5NY57"/>
<evidence type="ECO:0000256" key="14">
    <source>
        <dbReference type="HAMAP-Rule" id="MF_01864"/>
    </source>
</evidence>
<reference evidence="19" key="1">
    <citation type="submission" date="2017-01" db="EMBL/GenBank/DDBJ databases">
        <title>Komagataeibacter sp. MSKU9 whole genome sequencing project.</title>
        <authorList>
            <person name="Matsutani M."/>
            <person name="Naloka K."/>
            <person name="Theeragool G."/>
            <person name="Yakushi T."/>
            <person name="Matsushita K."/>
        </authorList>
    </citation>
    <scope>NUCLEOTIDE SEQUENCE [LARGE SCALE GENOMIC DNA]</scope>
    <source>
        <strain evidence="19">MSKU9</strain>
    </source>
</reference>
<accession>A0A4P5NY57</accession>
<evidence type="ECO:0000313" key="19">
    <source>
        <dbReference type="Proteomes" id="UP000315095"/>
    </source>
</evidence>
<dbReference type="SMART" id="SM00729">
    <property type="entry name" value="Elp3"/>
    <property type="match status" value="1"/>
</dbReference>
<dbReference type="NCBIfam" id="TIGR01574">
    <property type="entry name" value="miaB-methiolase"/>
    <property type="match status" value="1"/>
</dbReference>
<evidence type="ECO:0000256" key="10">
    <source>
        <dbReference type="ARBA" id="ARBA00033765"/>
    </source>
</evidence>
<evidence type="ECO:0000256" key="8">
    <source>
        <dbReference type="ARBA" id="ARBA00023004"/>
    </source>
</evidence>
<comment type="subcellular location">
    <subcellularLocation>
        <location evidence="14">Cytoplasm</location>
    </subcellularLocation>
</comment>
<comment type="catalytic activity">
    <reaction evidence="14">
        <text>N(6)-dimethylallyladenosine(37) in tRNA + (sulfur carrier)-SH + AH2 + 2 S-adenosyl-L-methionine = 2-methylsulfanyl-N(6)-dimethylallyladenosine(37) in tRNA + (sulfur carrier)-H + 5'-deoxyadenosine + L-methionine + A + S-adenosyl-L-homocysteine + 2 H(+)</text>
        <dbReference type="Rhea" id="RHEA:37067"/>
        <dbReference type="Rhea" id="RHEA-COMP:10375"/>
        <dbReference type="Rhea" id="RHEA-COMP:10376"/>
        <dbReference type="Rhea" id="RHEA-COMP:14737"/>
        <dbReference type="Rhea" id="RHEA-COMP:14739"/>
        <dbReference type="ChEBI" id="CHEBI:13193"/>
        <dbReference type="ChEBI" id="CHEBI:15378"/>
        <dbReference type="ChEBI" id="CHEBI:17319"/>
        <dbReference type="ChEBI" id="CHEBI:17499"/>
        <dbReference type="ChEBI" id="CHEBI:29917"/>
        <dbReference type="ChEBI" id="CHEBI:57844"/>
        <dbReference type="ChEBI" id="CHEBI:57856"/>
        <dbReference type="ChEBI" id="CHEBI:59789"/>
        <dbReference type="ChEBI" id="CHEBI:64428"/>
        <dbReference type="ChEBI" id="CHEBI:74415"/>
        <dbReference type="ChEBI" id="CHEBI:74417"/>
        <dbReference type="EC" id="2.8.4.3"/>
    </reaction>
</comment>
<dbReference type="SFLD" id="SFLDS00029">
    <property type="entry name" value="Radical_SAM"/>
    <property type="match status" value="1"/>
</dbReference>
<evidence type="ECO:0000313" key="18">
    <source>
        <dbReference type="EMBL" id="GCE82856.1"/>
    </source>
</evidence>
<dbReference type="InterPro" id="IPR038135">
    <property type="entry name" value="Methylthiotransferase_N_sf"/>
</dbReference>
<feature type="binding site" evidence="14">
    <location>
        <position position="31"/>
    </location>
    <ligand>
        <name>[4Fe-4S] cluster</name>
        <dbReference type="ChEBI" id="CHEBI:49883"/>
        <label>1</label>
    </ligand>
</feature>
<dbReference type="EC" id="2.8.4.3" evidence="10 14"/>
<keyword evidence="9 14" id="KW-0411">Iron-sulfur</keyword>
<evidence type="ECO:0000256" key="9">
    <source>
        <dbReference type="ARBA" id="ARBA00023014"/>
    </source>
</evidence>
<gene>
    <name evidence="14 18" type="primary">miaB</name>
    <name evidence="18" type="ORF">MSKU9_0997</name>
</gene>
<dbReference type="SFLD" id="SFLDF00273">
    <property type="entry name" value="(dimethylallyl)adenosine_tRNA"/>
    <property type="match status" value="1"/>
</dbReference>
<feature type="domain" description="MTTase N-terminal" evidence="16">
    <location>
        <begin position="22"/>
        <end position="142"/>
    </location>
</feature>
<dbReference type="CDD" id="cd01335">
    <property type="entry name" value="Radical_SAM"/>
    <property type="match status" value="1"/>
</dbReference>
<dbReference type="SUPFAM" id="SSF102114">
    <property type="entry name" value="Radical SAM enzymes"/>
    <property type="match status" value="1"/>
</dbReference>
<dbReference type="GO" id="GO:0035597">
    <property type="term" value="F:tRNA-2-methylthio-N(6)-dimethylallyladenosine(37) synthase activity"/>
    <property type="evidence" value="ECO:0007669"/>
    <property type="project" value="UniProtKB-EC"/>
</dbReference>
<keyword evidence="4 14" id="KW-0808">Transferase</keyword>
<keyword evidence="7 14" id="KW-0479">Metal-binding</keyword>
<feature type="domain" description="Radical SAM core" evidence="17">
    <location>
        <begin position="167"/>
        <end position="399"/>
    </location>
</feature>
<keyword evidence="3 14" id="KW-0963">Cytoplasm</keyword>
<dbReference type="InterPro" id="IPR005839">
    <property type="entry name" value="Methylthiotransferase"/>
</dbReference>
<dbReference type="FunFam" id="3.80.30.20:FF:000001">
    <property type="entry name" value="tRNA-2-methylthio-N(6)-dimethylallyladenosine synthase 2"/>
    <property type="match status" value="1"/>
</dbReference>
<feature type="binding site" evidence="14">
    <location>
        <position position="105"/>
    </location>
    <ligand>
        <name>[4Fe-4S] cluster</name>
        <dbReference type="ChEBI" id="CHEBI:49883"/>
        <label>1</label>
    </ligand>
</feature>
<dbReference type="Pfam" id="PF00919">
    <property type="entry name" value="UPF0004"/>
    <property type="match status" value="1"/>
</dbReference>
<feature type="binding site" evidence="14">
    <location>
        <position position="185"/>
    </location>
    <ligand>
        <name>[4Fe-4S] cluster</name>
        <dbReference type="ChEBI" id="CHEBI:49883"/>
        <label>2</label>
        <note>4Fe-4S-S-AdoMet</note>
    </ligand>
</feature>
<comment type="caution">
    <text evidence="18">The sequence shown here is derived from an EMBL/GenBank/DDBJ whole genome shotgun (WGS) entry which is preliminary data.</text>
</comment>
<name>A0A4P5NY57_9PROT</name>
<dbReference type="InterPro" id="IPR006463">
    <property type="entry name" value="MiaB_methiolase"/>
</dbReference>
<keyword evidence="6 14" id="KW-0819">tRNA processing</keyword>
<evidence type="ECO:0000256" key="13">
    <source>
        <dbReference type="ARBA" id="ARBA00081141"/>
    </source>
</evidence>
<evidence type="ECO:0000259" key="15">
    <source>
        <dbReference type="PROSITE" id="PS50926"/>
    </source>
</evidence>
<dbReference type="PANTHER" id="PTHR43020:SF2">
    <property type="entry name" value="MITOCHONDRIAL TRNA METHYLTHIOTRANSFERASE CDK5RAP1"/>
    <property type="match status" value="1"/>
</dbReference>
<dbReference type="HAMAP" id="MF_01864">
    <property type="entry name" value="tRNA_metthiotr_MiaB"/>
    <property type="match status" value="1"/>
</dbReference>
<evidence type="ECO:0000259" key="17">
    <source>
        <dbReference type="PROSITE" id="PS51918"/>
    </source>
</evidence>
<dbReference type="SFLD" id="SFLDG01082">
    <property type="entry name" value="B12-binding_domain_containing"/>
    <property type="match status" value="1"/>
</dbReference>
<dbReference type="EMBL" id="BDLU01000029">
    <property type="protein sequence ID" value="GCE82856.1"/>
    <property type="molecule type" value="Genomic_DNA"/>
</dbReference>
<dbReference type="InterPro" id="IPR013848">
    <property type="entry name" value="Methylthiotransferase_N"/>
</dbReference>
<dbReference type="InterPro" id="IPR007197">
    <property type="entry name" value="rSAM"/>
</dbReference>
<feature type="binding site" evidence="14">
    <location>
        <position position="188"/>
    </location>
    <ligand>
        <name>[4Fe-4S] cluster</name>
        <dbReference type="ChEBI" id="CHEBI:49883"/>
        <label>2</label>
        <note>4Fe-4S-S-AdoMet</note>
    </ligand>
</feature>
<comment type="cofactor">
    <cofactor evidence="14">
        <name>[4Fe-4S] cluster</name>
        <dbReference type="ChEBI" id="CHEBI:49883"/>
    </cofactor>
    <text evidence="14">Binds 2 [4Fe-4S] clusters. One cluster is coordinated with 3 cysteines and an exchangeable S-adenosyl-L-methionine.</text>
</comment>
<dbReference type="InterPro" id="IPR058240">
    <property type="entry name" value="rSAM_sf"/>
</dbReference>
<evidence type="ECO:0000256" key="1">
    <source>
        <dbReference type="ARBA" id="ARBA00003234"/>
    </source>
</evidence>
<evidence type="ECO:0000256" key="12">
    <source>
        <dbReference type="ARBA" id="ARBA00080698"/>
    </source>
</evidence>
<dbReference type="PROSITE" id="PS51918">
    <property type="entry name" value="RADICAL_SAM"/>
    <property type="match status" value="1"/>
</dbReference>
<keyword evidence="5 14" id="KW-0949">S-adenosyl-L-methionine</keyword>
<dbReference type="Pfam" id="PF01938">
    <property type="entry name" value="TRAM"/>
    <property type="match status" value="1"/>
</dbReference>
<dbReference type="PANTHER" id="PTHR43020">
    <property type="entry name" value="CDK5 REGULATORY SUBUNIT-ASSOCIATED PROTEIN 1"/>
    <property type="match status" value="1"/>
</dbReference>
<dbReference type="GO" id="GO:0051539">
    <property type="term" value="F:4 iron, 4 sulfur cluster binding"/>
    <property type="evidence" value="ECO:0007669"/>
    <property type="project" value="UniProtKB-UniRule"/>
</dbReference>
<dbReference type="InterPro" id="IPR023404">
    <property type="entry name" value="rSAM_horseshoe"/>
</dbReference>
<dbReference type="Proteomes" id="UP000315095">
    <property type="component" value="Unassembled WGS sequence"/>
</dbReference>
<dbReference type="GO" id="GO:0046872">
    <property type="term" value="F:metal ion binding"/>
    <property type="evidence" value="ECO:0007669"/>
    <property type="project" value="UniProtKB-KW"/>
</dbReference>
<keyword evidence="2 14" id="KW-0004">4Fe-4S</keyword>
<evidence type="ECO:0000256" key="11">
    <source>
        <dbReference type="ARBA" id="ARBA00068570"/>
    </source>
</evidence>
<comment type="subunit">
    <text evidence="14">Monomer.</text>
</comment>
<dbReference type="SFLD" id="SFLDG01061">
    <property type="entry name" value="methylthiotransferase"/>
    <property type="match status" value="1"/>
</dbReference>
<dbReference type="Gene3D" id="3.40.50.12160">
    <property type="entry name" value="Methylthiotransferase, N-terminal domain"/>
    <property type="match status" value="1"/>
</dbReference>
<evidence type="ECO:0000256" key="6">
    <source>
        <dbReference type="ARBA" id="ARBA00022694"/>
    </source>
</evidence>
<comment type="similarity">
    <text evidence="14">Belongs to the methylthiotransferase family. MiaB subfamily.</text>
</comment>
<protein>
    <recommendedName>
        <fullName evidence="11 14">tRNA-2-methylthio-N(6)-dimethylallyladenosine synthase</fullName>
        <ecNumber evidence="10 14">2.8.4.3</ecNumber>
    </recommendedName>
    <alternativeName>
        <fullName evidence="13 14">(Dimethylallyl)adenosine tRNA methylthiotransferase MiaB</fullName>
    </alternativeName>
    <alternativeName>
        <fullName evidence="12 14">tRNA-i(6)A37 methylthiotransferase</fullName>
    </alternativeName>
</protein>
<evidence type="ECO:0000256" key="4">
    <source>
        <dbReference type="ARBA" id="ARBA00022679"/>
    </source>
</evidence>
<evidence type="ECO:0000259" key="16">
    <source>
        <dbReference type="PROSITE" id="PS51449"/>
    </source>
</evidence>
<dbReference type="NCBIfam" id="TIGR00089">
    <property type="entry name" value="MiaB/RimO family radical SAM methylthiotransferase"/>
    <property type="match status" value="1"/>
</dbReference>
<dbReference type="GO" id="GO:0005829">
    <property type="term" value="C:cytosol"/>
    <property type="evidence" value="ECO:0007669"/>
    <property type="project" value="TreeGrafter"/>
</dbReference>
<accession>A0A4P5NX39</accession>
<dbReference type="PROSITE" id="PS51449">
    <property type="entry name" value="MTTASE_N"/>
    <property type="match status" value="1"/>
</dbReference>
<dbReference type="InterPro" id="IPR006638">
    <property type="entry name" value="Elp3/MiaA/NifB-like_rSAM"/>
</dbReference>
<feature type="binding site" evidence="14">
    <location>
        <position position="67"/>
    </location>
    <ligand>
        <name>[4Fe-4S] cluster</name>
        <dbReference type="ChEBI" id="CHEBI:49883"/>
        <label>1</label>
    </ligand>
</feature>
<keyword evidence="19" id="KW-1185">Reference proteome</keyword>
<feature type="domain" description="TRAM" evidence="15">
    <location>
        <begin position="402"/>
        <end position="464"/>
    </location>
</feature>
<dbReference type="Gene3D" id="3.80.30.20">
    <property type="entry name" value="tm_1862 like domain"/>
    <property type="match status" value="1"/>
</dbReference>
<evidence type="ECO:0000256" key="7">
    <source>
        <dbReference type="ARBA" id="ARBA00022723"/>
    </source>
</evidence>